<accession>A0AAJ1IH64</accession>
<dbReference type="PROSITE" id="PS51078">
    <property type="entry name" value="ICLR_ED"/>
    <property type="match status" value="1"/>
</dbReference>
<evidence type="ECO:0000256" key="2">
    <source>
        <dbReference type="ARBA" id="ARBA00023125"/>
    </source>
</evidence>
<evidence type="ECO:0000313" key="7">
    <source>
        <dbReference type="Proteomes" id="UP001221217"/>
    </source>
</evidence>
<dbReference type="InterPro" id="IPR011991">
    <property type="entry name" value="ArsR-like_HTH"/>
</dbReference>
<dbReference type="Gene3D" id="3.30.450.40">
    <property type="match status" value="1"/>
</dbReference>
<dbReference type="InterPro" id="IPR050707">
    <property type="entry name" value="HTH_MetabolicPath_Reg"/>
</dbReference>
<dbReference type="InterPro" id="IPR014757">
    <property type="entry name" value="Tscrpt_reg_IclR_C"/>
</dbReference>
<reference evidence="6 7" key="1">
    <citation type="submission" date="2022-12" db="EMBL/GenBank/DDBJ databases">
        <title>Metagenome assembled genome from gulf of manar.</title>
        <authorList>
            <person name="Kohli P."/>
            <person name="Pk S."/>
            <person name="Venkata Ramana C."/>
            <person name="Sasikala C."/>
        </authorList>
    </citation>
    <scope>NUCLEOTIDE SEQUENCE [LARGE SCALE GENOMIC DNA]</scope>
    <source>
        <strain evidence="6">JB008</strain>
    </source>
</reference>
<evidence type="ECO:0000256" key="1">
    <source>
        <dbReference type="ARBA" id="ARBA00023015"/>
    </source>
</evidence>
<dbReference type="CDD" id="cd00090">
    <property type="entry name" value="HTH_ARSR"/>
    <property type="match status" value="1"/>
</dbReference>
<evidence type="ECO:0000259" key="5">
    <source>
        <dbReference type="PROSITE" id="PS51078"/>
    </source>
</evidence>
<protein>
    <submittedName>
        <fullName evidence="6">IclR family transcriptional regulator</fullName>
    </submittedName>
</protein>
<evidence type="ECO:0000259" key="4">
    <source>
        <dbReference type="PROSITE" id="PS51077"/>
    </source>
</evidence>
<dbReference type="AlphaFoldDB" id="A0AAJ1IH64"/>
<dbReference type="GO" id="GO:0003677">
    <property type="term" value="F:DNA binding"/>
    <property type="evidence" value="ECO:0007669"/>
    <property type="project" value="UniProtKB-KW"/>
</dbReference>
<dbReference type="InterPro" id="IPR005471">
    <property type="entry name" value="Tscrpt_reg_IclR_N"/>
</dbReference>
<dbReference type="PANTHER" id="PTHR30136">
    <property type="entry name" value="HELIX-TURN-HELIX TRANSCRIPTIONAL REGULATOR, ICLR FAMILY"/>
    <property type="match status" value="1"/>
</dbReference>
<dbReference type="PROSITE" id="PS51077">
    <property type="entry name" value="HTH_ICLR"/>
    <property type="match status" value="1"/>
</dbReference>
<dbReference type="Pfam" id="PF01614">
    <property type="entry name" value="IclR_C"/>
    <property type="match status" value="1"/>
</dbReference>
<dbReference type="SUPFAM" id="SSF55781">
    <property type="entry name" value="GAF domain-like"/>
    <property type="match status" value="1"/>
</dbReference>
<dbReference type="InterPro" id="IPR036390">
    <property type="entry name" value="WH_DNA-bd_sf"/>
</dbReference>
<dbReference type="SUPFAM" id="SSF46785">
    <property type="entry name" value="Winged helix' DNA-binding domain"/>
    <property type="match status" value="1"/>
</dbReference>
<gene>
    <name evidence="6" type="ORF">PQJ61_13920</name>
</gene>
<feature type="domain" description="IclR-ED" evidence="5">
    <location>
        <begin position="71"/>
        <end position="254"/>
    </location>
</feature>
<comment type="caution">
    <text evidence="6">The sequence shown here is derived from an EMBL/GenBank/DDBJ whole genome shotgun (WGS) entry which is preliminary data.</text>
</comment>
<sequence length="264" mass="29530">MSAKAERYIIPNIARALKILELLAKLEKGASISEIAARFDIPVNSTFRIIKSLEAYGYVEEENRRYFTTPRLLYLGYAGLSKKGLVQNSVDVMHILRDEINETIMIGTMVSNEVVIIEQLPSFEYIKFTIEIGHRVPVHASAPGKAILAYMPETEKQAVIDHLSFERFNDKTIPSQSDMLDEIEEIRTSGYSVDNGEEITGIICVAAPILDYRNYPVASVWMTGPDYRVKSKGIETIGDAVIAAASKISKRLGQDDQILKKQSL</sequence>
<evidence type="ECO:0000256" key="3">
    <source>
        <dbReference type="ARBA" id="ARBA00023163"/>
    </source>
</evidence>
<organism evidence="6 7">
    <name type="scientific">Candidatus Thalassospirochaeta sargassi</name>
    <dbReference type="NCBI Taxonomy" id="3119039"/>
    <lineage>
        <taxon>Bacteria</taxon>
        <taxon>Pseudomonadati</taxon>
        <taxon>Spirochaetota</taxon>
        <taxon>Spirochaetia</taxon>
        <taxon>Spirochaetales</taxon>
        <taxon>Spirochaetaceae</taxon>
        <taxon>Candidatus Thalassospirochaeta</taxon>
    </lineage>
</organism>
<keyword evidence="1" id="KW-0805">Transcription regulation</keyword>
<evidence type="ECO:0000313" key="6">
    <source>
        <dbReference type="EMBL" id="MDC7227858.1"/>
    </source>
</evidence>
<name>A0AAJ1IH64_9SPIO</name>
<proteinExistence type="predicted"/>
<dbReference type="Proteomes" id="UP001221217">
    <property type="component" value="Unassembled WGS sequence"/>
</dbReference>
<dbReference type="EMBL" id="JAQQAL010000035">
    <property type="protein sequence ID" value="MDC7227858.1"/>
    <property type="molecule type" value="Genomic_DNA"/>
</dbReference>
<dbReference type="Pfam" id="PF09339">
    <property type="entry name" value="HTH_IclR"/>
    <property type="match status" value="1"/>
</dbReference>
<dbReference type="PANTHER" id="PTHR30136:SF24">
    <property type="entry name" value="HTH-TYPE TRANSCRIPTIONAL REPRESSOR ALLR"/>
    <property type="match status" value="1"/>
</dbReference>
<dbReference type="GO" id="GO:0045892">
    <property type="term" value="P:negative regulation of DNA-templated transcription"/>
    <property type="evidence" value="ECO:0007669"/>
    <property type="project" value="TreeGrafter"/>
</dbReference>
<keyword evidence="3" id="KW-0804">Transcription</keyword>
<dbReference type="InterPro" id="IPR036388">
    <property type="entry name" value="WH-like_DNA-bd_sf"/>
</dbReference>
<dbReference type="SMART" id="SM00346">
    <property type="entry name" value="HTH_ICLR"/>
    <property type="match status" value="1"/>
</dbReference>
<feature type="domain" description="HTH iclR-type" evidence="4">
    <location>
        <begin position="10"/>
        <end position="70"/>
    </location>
</feature>
<dbReference type="Gene3D" id="1.10.10.10">
    <property type="entry name" value="Winged helix-like DNA-binding domain superfamily/Winged helix DNA-binding domain"/>
    <property type="match status" value="1"/>
</dbReference>
<dbReference type="InterPro" id="IPR029016">
    <property type="entry name" value="GAF-like_dom_sf"/>
</dbReference>
<keyword evidence="2" id="KW-0238">DNA-binding</keyword>
<dbReference type="GO" id="GO:0003700">
    <property type="term" value="F:DNA-binding transcription factor activity"/>
    <property type="evidence" value="ECO:0007669"/>
    <property type="project" value="TreeGrafter"/>
</dbReference>